<dbReference type="PANTHER" id="PTHR46481:SF10">
    <property type="entry name" value="ZINC FINGER BED DOMAIN-CONTAINING PROTEIN 39"/>
    <property type="match status" value="1"/>
</dbReference>
<comment type="subcellular location">
    <subcellularLocation>
        <location evidence="1">Nucleus</location>
    </subcellularLocation>
</comment>
<sequence>MIVTDNQPFTVVSDVGFKRLMAAAEPRYALKSDKYYRTEKLQEVHHKVVDKIKALIQPENAGYSLSFTTDCWSGVTESLISLTCHFIDAEWTRKQVVLNTRAMHGSHTGEYLKETFLSMLEDWKISKDRVALVLRDSGANIVKGMRLAELPDLSCTAHTLQLVNDEEVTLQVSHSNSSASCIIPCLTVLKMLLQDDEGPSTKGIRTLRQAMRESLDKHFAKVEDTKIVVLACLLDPRYKSHAFSSATTLSKAKGWLKEEEDAATQQTTREAHAATEGASMEEQAAAYGTHENDRNTHKRQRREHTSFRSRVDEMFSSLLAPHTSDLLARSCVEDELHLYLKEPVIDRRRGDPLQWWRQNEGRFKLCKNKQESFFVHHPHQSQVSASSVKSLQFMRAREAVSLESTLNNSAFCTTIWCCSIGTTN</sequence>
<evidence type="ECO:0000256" key="4">
    <source>
        <dbReference type="ARBA" id="ARBA00022833"/>
    </source>
</evidence>
<keyword evidence="5" id="KW-0539">Nucleus</keyword>
<gene>
    <name evidence="7" type="ORF">AAFF_G00374110</name>
</gene>
<organism evidence="7 8">
    <name type="scientific">Aldrovandia affinis</name>
    <dbReference type="NCBI Taxonomy" id="143900"/>
    <lineage>
        <taxon>Eukaryota</taxon>
        <taxon>Metazoa</taxon>
        <taxon>Chordata</taxon>
        <taxon>Craniata</taxon>
        <taxon>Vertebrata</taxon>
        <taxon>Euteleostomi</taxon>
        <taxon>Actinopterygii</taxon>
        <taxon>Neopterygii</taxon>
        <taxon>Teleostei</taxon>
        <taxon>Notacanthiformes</taxon>
        <taxon>Halosauridae</taxon>
        <taxon>Aldrovandia</taxon>
    </lineage>
</organism>
<evidence type="ECO:0000256" key="2">
    <source>
        <dbReference type="ARBA" id="ARBA00022723"/>
    </source>
</evidence>
<dbReference type="PANTHER" id="PTHR46481">
    <property type="entry name" value="ZINC FINGER BED DOMAIN-CONTAINING PROTEIN 4"/>
    <property type="match status" value="1"/>
</dbReference>
<dbReference type="Proteomes" id="UP001221898">
    <property type="component" value="Unassembled WGS sequence"/>
</dbReference>
<accession>A0AAD7R6R5</accession>
<evidence type="ECO:0000313" key="7">
    <source>
        <dbReference type="EMBL" id="KAJ8362441.1"/>
    </source>
</evidence>
<evidence type="ECO:0000313" key="8">
    <source>
        <dbReference type="Proteomes" id="UP001221898"/>
    </source>
</evidence>
<keyword evidence="2" id="KW-0479">Metal-binding</keyword>
<proteinExistence type="predicted"/>
<feature type="region of interest" description="Disordered" evidence="6">
    <location>
        <begin position="287"/>
        <end position="306"/>
    </location>
</feature>
<keyword evidence="3" id="KW-0863">Zinc-finger</keyword>
<name>A0AAD7R6R5_9TELE</name>
<dbReference type="GO" id="GO:0005634">
    <property type="term" value="C:nucleus"/>
    <property type="evidence" value="ECO:0007669"/>
    <property type="project" value="UniProtKB-SubCell"/>
</dbReference>
<comment type="caution">
    <text evidence="7">The sequence shown here is derived from an EMBL/GenBank/DDBJ whole genome shotgun (WGS) entry which is preliminary data.</text>
</comment>
<dbReference type="AlphaFoldDB" id="A0AAD7R6R5"/>
<keyword evidence="8" id="KW-1185">Reference proteome</keyword>
<evidence type="ECO:0000256" key="6">
    <source>
        <dbReference type="SAM" id="MobiDB-lite"/>
    </source>
</evidence>
<keyword evidence="4" id="KW-0862">Zinc</keyword>
<dbReference type="InterPro" id="IPR012337">
    <property type="entry name" value="RNaseH-like_sf"/>
</dbReference>
<protein>
    <submittedName>
        <fullName evidence="7">Uncharacterized protein</fullName>
    </submittedName>
</protein>
<evidence type="ECO:0000256" key="5">
    <source>
        <dbReference type="ARBA" id="ARBA00023242"/>
    </source>
</evidence>
<dbReference type="InterPro" id="IPR052035">
    <property type="entry name" value="ZnF_BED_domain_contain"/>
</dbReference>
<evidence type="ECO:0000256" key="1">
    <source>
        <dbReference type="ARBA" id="ARBA00004123"/>
    </source>
</evidence>
<dbReference type="EMBL" id="JAINUG010000667">
    <property type="protein sequence ID" value="KAJ8362441.1"/>
    <property type="molecule type" value="Genomic_DNA"/>
</dbReference>
<reference evidence="7" key="1">
    <citation type="journal article" date="2023" name="Science">
        <title>Genome structures resolve the early diversification of teleost fishes.</title>
        <authorList>
            <person name="Parey E."/>
            <person name="Louis A."/>
            <person name="Montfort J."/>
            <person name="Bouchez O."/>
            <person name="Roques C."/>
            <person name="Iampietro C."/>
            <person name="Lluch J."/>
            <person name="Castinel A."/>
            <person name="Donnadieu C."/>
            <person name="Desvignes T."/>
            <person name="Floi Bucao C."/>
            <person name="Jouanno E."/>
            <person name="Wen M."/>
            <person name="Mejri S."/>
            <person name="Dirks R."/>
            <person name="Jansen H."/>
            <person name="Henkel C."/>
            <person name="Chen W.J."/>
            <person name="Zahm M."/>
            <person name="Cabau C."/>
            <person name="Klopp C."/>
            <person name="Thompson A.W."/>
            <person name="Robinson-Rechavi M."/>
            <person name="Braasch I."/>
            <person name="Lecointre G."/>
            <person name="Bobe J."/>
            <person name="Postlethwait J.H."/>
            <person name="Berthelot C."/>
            <person name="Roest Crollius H."/>
            <person name="Guiguen Y."/>
        </authorList>
    </citation>
    <scope>NUCLEOTIDE SEQUENCE</scope>
    <source>
        <strain evidence="7">NC1722</strain>
    </source>
</reference>
<feature type="region of interest" description="Disordered" evidence="6">
    <location>
        <begin position="260"/>
        <end position="281"/>
    </location>
</feature>
<dbReference type="GO" id="GO:0008270">
    <property type="term" value="F:zinc ion binding"/>
    <property type="evidence" value="ECO:0007669"/>
    <property type="project" value="UniProtKB-KW"/>
</dbReference>
<dbReference type="SUPFAM" id="SSF53098">
    <property type="entry name" value="Ribonuclease H-like"/>
    <property type="match status" value="1"/>
</dbReference>
<evidence type="ECO:0000256" key="3">
    <source>
        <dbReference type="ARBA" id="ARBA00022771"/>
    </source>
</evidence>